<protein>
    <submittedName>
        <fullName evidence="3">AMRA1 protein</fullName>
    </submittedName>
</protein>
<dbReference type="EMBL" id="JAANHZ010000333">
    <property type="protein sequence ID" value="KAG5312229.1"/>
    <property type="molecule type" value="Genomic_DNA"/>
</dbReference>
<dbReference type="AlphaFoldDB" id="A0A836JFP3"/>
<comment type="caution">
    <text evidence="3">The sequence shown here is derived from an EMBL/GenBank/DDBJ whole genome shotgun (WGS) entry which is preliminary data.</text>
</comment>
<dbReference type="GO" id="GO:1990756">
    <property type="term" value="F:ubiquitin-like ligase-substrate adaptor activity"/>
    <property type="evidence" value="ECO:0007669"/>
    <property type="project" value="TreeGrafter"/>
</dbReference>
<feature type="region of interest" description="Disordered" evidence="1">
    <location>
        <begin position="20"/>
        <end position="45"/>
    </location>
</feature>
<keyword evidence="4" id="KW-1185">Reference proteome</keyword>
<sequence>MYELEVLLIVMVVMMVEEEVVEQEEEEEQEEGGGEDPGNDENDYYWDFEHIPMGIPFNPAFEIQTYRVQAWDFSNGDIPDITDSEKNVVVRECKIHNDASIDISTDGKLLATLLQSGRIYSLQWETLGEKIHSTNIDQTVVSVSISPTQQHLLVGLARRIHVPARPFPMALIYKLMEKQSDDEKNVSNEFDMDIKRHRESMVLIRELFQNCREVSSYLSLNCIRWAPQPGQGMVYATNTGQLNILQ</sequence>
<dbReference type="Proteomes" id="UP000667349">
    <property type="component" value="Unassembled WGS sequence"/>
</dbReference>
<dbReference type="PANTHER" id="PTHR22874">
    <property type="entry name" value="ACTIVATING MOLECULE IN BECN1-REGULATED AUTOPHAGY PROTEIN 1"/>
    <property type="match status" value="1"/>
</dbReference>
<evidence type="ECO:0000313" key="4">
    <source>
        <dbReference type="Proteomes" id="UP000667349"/>
    </source>
</evidence>
<evidence type="ECO:0000256" key="1">
    <source>
        <dbReference type="SAM" id="MobiDB-lite"/>
    </source>
</evidence>
<feature type="signal peptide" evidence="2">
    <location>
        <begin position="1"/>
        <end position="18"/>
    </location>
</feature>
<organism evidence="3 4">
    <name type="scientific">Acromyrmex insinuator</name>
    <dbReference type="NCBI Taxonomy" id="230686"/>
    <lineage>
        <taxon>Eukaryota</taxon>
        <taxon>Metazoa</taxon>
        <taxon>Ecdysozoa</taxon>
        <taxon>Arthropoda</taxon>
        <taxon>Hexapoda</taxon>
        <taxon>Insecta</taxon>
        <taxon>Pterygota</taxon>
        <taxon>Neoptera</taxon>
        <taxon>Endopterygota</taxon>
        <taxon>Hymenoptera</taxon>
        <taxon>Apocrita</taxon>
        <taxon>Aculeata</taxon>
        <taxon>Formicoidea</taxon>
        <taxon>Formicidae</taxon>
        <taxon>Myrmicinae</taxon>
        <taxon>Acromyrmex</taxon>
    </lineage>
</organism>
<dbReference type="SUPFAM" id="SSF69322">
    <property type="entry name" value="Tricorn protease domain 2"/>
    <property type="match status" value="1"/>
</dbReference>
<keyword evidence="2" id="KW-0732">Signal</keyword>
<dbReference type="InterPro" id="IPR052596">
    <property type="entry name" value="AMBRA1_autophagy"/>
</dbReference>
<accession>A0A836JFP3</accession>
<reference evidence="3" key="1">
    <citation type="submission" date="2020-02" db="EMBL/GenBank/DDBJ databases">
        <title>Relaxed selection underlies rapid genomic changes in the transitions from sociality to social parasitism in ants.</title>
        <authorList>
            <person name="Bi X."/>
        </authorList>
    </citation>
    <scope>NUCLEOTIDE SEQUENCE</scope>
    <source>
        <strain evidence="3">BGI-DK2013a</strain>
        <tissue evidence="3">Whole body</tissue>
    </source>
</reference>
<evidence type="ECO:0000256" key="2">
    <source>
        <dbReference type="SAM" id="SignalP"/>
    </source>
</evidence>
<proteinExistence type="predicted"/>
<feature type="chain" id="PRO_5032401941" evidence="2">
    <location>
        <begin position="19"/>
        <end position="246"/>
    </location>
</feature>
<evidence type="ECO:0000313" key="3">
    <source>
        <dbReference type="EMBL" id="KAG5312229.1"/>
    </source>
</evidence>
<dbReference type="GO" id="GO:0000045">
    <property type="term" value="P:autophagosome assembly"/>
    <property type="evidence" value="ECO:0007669"/>
    <property type="project" value="TreeGrafter"/>
</dbReference>
<feature type="non-terminal residue" evidence="3">
    <location>
        <position position="1"/>
    </location>
</feature>
<gene>
    <name evidence="3" type="primary">Ambra1_1</name>
    <name evidence="3" type="ORF">G6Z75_0010583</name>
</gene>
<dbReference type="GO" id="GO:0000423">
    <property type="term" value="P:mitophagy"/>
    <property type="evidence" value="ECO:0007669"/>
    <property type="project" value="TreeGrafter"/>
</dbReference>
<feature type="non-terminal residue" evidence="3">
    <location>
        <position position="246"/>
    </location>
</feature>
<dbReference type="GO" id="GO:0080008">
    <property type="term" value="C:Cul4-RING E3 ubiquitin ligase complex"/>
    <property type="evidence" value="ECO:0007669"/>
    <property type="project" value="TreeGrafter"/>
</dbReference>
<dbReference type="PANTHER" id="PTHR22874:SF1">
    <property type="entry name" value="ACTIVATING MOLECULE IN BECN1-REGULATED AUTOPHAGY PROTEIN 1"/>
    <property type="match status" value="1"/>
</dbReference>
<name>A0A836JFP3_9HYME</name>